<dbReference type="EMBL" id="KZ857384">
    <property type="protein sequence ID" value="RDX54430.1"/>
    <property type="molecule type" value="Genomic_DNA"/>
</dbReference>
<accession>A0A371DPF8</accession>
<evidence type="ECO:0000313" key="3">
    <source>
        <dbReference type="Proteomes" id="UP000256964"/>
    </source>
</evidence>
<evidence type="ECO:0000313" key="2">
    <source>
        <dbReference type="EMBL" id="RDX54430.1"/>
    </source>
</evidence>
<feature type="compositionally biased region" description="Low complexity" evidence="1">
    <location>
        <begin position="19"/>
        <end position="29"/>
    </location>
</feature>
<name>A0A371DPF8_9APHY</name>
<evidence type="ECO:0000256" key="1">
    <source>
        <dbReference type="SAM" id="MobiDB-lite"/>
    </source>
</evidence>
<keyword evidence="3" id="KW-1185">Reference proteome</keyword>
<organism evidence="2 3">
    <name type="scientific">Lentinus brumalis</name>
    <dbReference type="NCBI Taxonomy" id="2498619"/>
    <lineage>
        <taxon>Eukaryota</taxon>
        <taxon>Fungi</taxon>
        <taxon>Dikarya</taxon>
        <taxon>Basidiomycota</taxon>
        <taxon>Agaricomycotina</taxon>
        <taxon>Agaricomycetes</taxon>
        <taxon>Polyporales</taxon>
        <taxon>Polyporaceae</taxon>
        <taxon>Lentinus</taxon>
    </lineage>
</organism>
<proteinExistence type="predicted"/>
<reference evidence="2 3" key="1">
    <citation type="journal article" date="2018" name="Biotechnol. Biofuels">
        <title>Integrative visual omics of the white-rot fungus Polyporus brumalis exposes the biotechnological potential of its oxidative enzymes for delignifying raw plant biomass.</title>
        <authorList>
            <person name="Miyauchi S."/>
            <person name="Rancon A."/>
            <person name="Drula E."/>
            <person name="Hage H."/>
            <person name="Chaduli D."/>
            <person name="Favel A."/>
            <person name="Grisel S."/>
            <person name="Henrissat B."/>
            <person name="Herpoel-Gimbert I."/>
            <person name="Ruiz-Duenas F.J."/>
            <person name="Chevret D."/>
            <person name="Hainaut M."/>
            <person name="Lin J."/>
            <person name="Wang M."/>
            <person name="Pangilinan J."/>
            <person name="Lipzen A."/>
            <person name="Lesage-Meessen L."/>
            <person name="Navarro D."/>
            <person name="Riley R."/>
            <person name="Grigoriev I.V."/>
            <person name="Zhou S."/>
            <person name="Raouche S."/>
            <person name="Rosso M.N."/>
        </authorList>
    </citation>
    <scope>NUCLEOTIDE SEQUENCE [LARGE SCALE GENOMIC DNA]</scope>
    <source>
        <strain evidence="2 3">BRFM 1820</strain>
    </source>
</reference>
<dbReference type="Proteomes" id="UP000256964">
    <property type="component" value="Unassembled WGS sequence"/>
</dbReference>
<protein>
    <submittedName>
        <fullName evidence="2">Uncharacterized protein</fullName>
    </submittedName>
</protein>
<gene>
    <name evidence="2" type="ORF">OH76DRAFT_961816</name>
</gene>
<feature type="region of interest" description="Disordered" evidence="1">
    <location>
        <begin position="1"/>
        <end position="29"/>
    </location>
</feature>
<sequence length="117" mass="13011">MLTRCNNSPRHQRLPLPLPTLRRSPRLPSTCSPLLRLPAHRADPTRQENLARYVRIIRPSPCGFCSDGENRELWECQMLTSSMLAASGVDCAAAPSRGAAPLAASQRVQLLSRRNPR</sequence>
<dbReference type="AlphaFoldDB" id="A0A371DPF8"/>